<dbReference type="PANTHER" id="PTHR43884">
    <property type="entry name" value="ACYL-COA DEHYDROGENASE"/>
    <property type="match status" value="1"/>
</dbReference>
<dbReference type="SUPFAM" id="SSF56645">
    <property type="entry name" value="Acyl-CoA dehydrogenase NM domain-like"/>
    <property type="match status" value="1"/>
</dbReference>
<dbReference type="Gene3D" id="1.10.540.10">
    <property type="entry name" value="Acyl-CoA dehydrogenase/oxidase, N-terminal domain"/>
    <property type="match status" value="1"/>
</dbReference>
<evidence type="ECO:0000259" key="7">
    <source>
        <dbReference type="Pfam" id="PF00441"/>
    </source>
</evidence>
<dbReference type="InterPro" id="IPR006089">
    <property type="entry name" value="Acyl-CoA_DH_CS"/>
</dbReference>
<dbReference type="FunFam" id="1.20.140.10:FF:000004">
    <property type="entry name" value="Acyl-CoA dehydrogenase FadE25"/>
    <property type="match status" value="1"/>
</dbReference>
<dbReference type="Pfam" id="PF02770">
    <property type="entry name" value="Acyl-CoA_dh_M"/>
    <property type="match status" value="1"/>
</dbReference>
<feature type="domain" description="Acyl-CoA dehydrogenase/oxidase C-terminal" evidence="7">
    <location>
        <begin position="233"/>
        <end position="381"/>
    </location>
</feature>
<dbReference type="InterPro" id="IPR037069">
    <property type="entry name" value="AcylCoA_DH/ox_N_sf"/>
</dbReference>
<dbReference type="Pfam" id="PF02771">
    <property type="entry name" value="Acyl-CoA_dh_N"/>
    <property type="match status" value="1"/>
</dbReference>
<evidence type="ECO:0000256" key="2">
    <source>
        <dbReference type="ARBA" id="ARBA00009347"/>
    </source>
</evidence>
<evidence type="ECO:0000313" key="11">
    <source>
        <dbReference type="Proteomes" id="UP001321047"/>
    </source>
</evidence>
<dbReference type="Gene3D" id="2.40.110.10">
    <property type="entry name" value="Butyryl-CoA Dehydrogenase, subunit A, domain 2"/>
    <property type="match status" value="1"/>
</dbReference>
<organism evidence="10 11">
    <name type="scientific">Natronosalvus hydrolyticus</name>
    <dbReference type="NCBI Taxonomy" id="2979988"/>
    <lineage>
        <taxon>Archaea</taxon>
        <taxon>Methanobacteriati</taxon>
        <taxon>Methanobacteriota</taxon>
        <taxon>Stenosarchaea group</taxon>
        <taxon>Halobacteria</taxon>
        <taxon>Halobacteriales</taxon>
        <taxon>Natrialbaceae</taxon>
        <taxon>Natronosalvus</taxon>
    </lineage>
</organism>
<dbReference type="Pfam" id="PF00441">
    <property type="entry name" value="Acyl-CoA_dh_1"/>
    <property type="match status" value="1"/>
</dbReference>
<evidence type="ECO:0000256" key="1">
    <source>
        <dbReference type="ARBA" id="ARBA00001974"/>
    </source>
</evidence>
<dbReference type="InterPro" id="IPR006091">
    <property type="entry name" value="Acyl-CoA_Oxase/DH_mid-dom"/>
</dbReference>
<dbReference type="GO" id="GO:0003995">
    <property type="term" value="F:acyl-CoA dehydrogenase activity"/>
    <property type="evidence" value="ECO:0007669"/>
    <property type="project" value="InterPro"/>
</dbReference>
<name>A0AAP2Z9N0_9EURY</name>
<proteinExistence type="inferred from homology"/>
<evidence type="ECO:0000256" key="3">
    <source>
        <dbReference type="ARBA" id="ARBA00022630"/>
    </source>
</evidence>
<dbReference type="PIRSF" id="PIRSF016578">
    <property type="entry name" value="HsaA"/>
    <property type="match status" value="1"/>
</dbReference>
<sequence>MISNPGLEERHEDLREEVQAFCDETIRPVVEEHEREGRFPLEVVDKLGDAGLYGITIPEEYGGEGMDYRSFEVVVEELSRVWKIPAGVVSLSCSLVGTALAEFGTDWQREEWLTPIFTENQVTAVSLTEPQAGSDAGSIESTAVRDGDDLVINGHKVWTSHGEVSDFLIMTARTGGEGTHDDVSLIGIPDPQNVDGLEFVRDIPCMEGDAVVENEVEYNDVRVPAEYIIGEEGRGFRYIMQSLDVGRIGAAAQGVGIAQGAMDASVEFADEREQFGKPIRYNQGVSFKLADMAMNVQAARLMTLWAAQNLDAGERVSQQAAMAKTFATDVAMDVTTEAVQVHGSRGYSKDYPVERFMREAKGTQIYEGTNEINREVISRNLYD</sequence>
<gene>
    <name evidence="10" type="ORF">OB919_14260</name>
</gene>
<feature type="domain" description="Acyl-CoA dehydrogenase/oxidase N-terminal" evidence="9">
    <location>
        <begin position="9"/>
        <end position="118"/>
    </location>
</feature>
<evidence type="ECO:0000256" key="4">
    <source>
        <dbReference type="ARBA" id="ARBA00022827"/>
    </source>
</evidence>
<reference evidence="10 11" key="1">
    <citation type="submission" date="2022-09" db="EMBL/GenBank/DDBJ databases">
        <title>Enrichment on poylsaccharides allowed isolation of novel metabolic and taxonomic groups of Haloarchaea.</title>
        <authorList>
            <person name="Sorokin D.Y."/>
            <person name="Elcheninov A.G."/>
            <person name="Khizhniak T.V."/>
            <person name="Kolganova T.V."/>
            <person name="Kublanov I.V."/>
        </authorList>
    </citation>
    <scope>NUCLEOTIDE SEQUENCE [LARGE SCALE GENOMIC DNA]</scope>
    <source>
        <strain evidence="10 11">AArc-curdl1</strain>
    </source>
</reference>
<dbReference type="InterPro" id="IPR009100">
    <property type="entry name" value="AcylCoA_DH/oxidase_NM_dom_sf"/>
</dbReference>
<dbReference type="RefSeq" id="WP_342809451.1">
    <property type="nucleotide sequence ID" value="NZ_JAOPJZ010000013.1"/>
</dbReference>
<feature type="domain" description="Acyl-CoA oxidase/dehydrogenase middle" evidence="8">
    <location>
        <begin position="124"/>
        <end position="203"/>
    </location>
</feature>
<dbReference type="PANTHER" id="PTHR43884:SF12">
    <property type="entry name" value="ISOVALERYL-COA DEHYDROGENASE, MITOCHONDRIAL-RELATED"/>
    <property type="match status" value="1"/>
</dbReference>
<evidence type="ECO:0000256" key="5">
    <source>
        <dbReference type="ARBA" id="ARBA00023002"/>
    </source>
</evidence>
<evidence type="ECO:0000256" key="6">
    <source>
        <dbReference type="RuleBase" id="RU362125"/>
    </source>
</evidence>
<dbReference type="EMBL" id="JAOPJZ010000013">
    <property type="protein sequence ID" value="MCU4753126.1"/>
    <property type="molecule type" value="Genomic_DNA"/>
</dbReference>
<evidence type="ECO:0000259" key="8">
    <source>
        <dbReference type="Pfam" id="PF02770"/>
    </source>
</evidence>
<dbReference type="InterPro" id="IPR046373">
    <property type="entry name" value="Acyl-CoA_Oxase/DH_mid-dom_sf"/>
</dbReference>
<dbReference type="InterPro" id="IPR009075">
    <property type="entry name" value="AcylCo_DH/oxidase_C"/>
</dbReference>
<evidence type="ECO:0000259" key="9">
    <source>
        <dbReference type="Pfam" id="PF02771"/>
    </source>
</evidence>
<dbReference type="AlphaFoldDB" id="A0AAP2Z9N0"/>
<dbReference type="InterPro" id="IPR013786">
    <property type="entry name" value="AcylCoA_DH/ox_N"/>
</dbReference>
<keyword evidence="4 6" id="KW-0274">FAD</keyword>
<comment type="similarity">
    <text evidence="2 6">Belongs to the acyl-CoA dehydrogenase family.</text>
</comment>
<dbReference type="InterPro" id="IPR036250">
    <property type="entry name" value="AcylCo_DH-like_C"/>
</dbReference>
<dbReference type="GO" id="GO:0050660">
    <property type="term" value="F:flavin adenine dinucleotide binding"/>
    <property type="evidence" value="ECO:0007669"/>
    <property type="project" value="InterPro"/>
</dbReference>
<keyword evidence="3 6" id="KW-0285">Flavoprotein</keyword>
<dbReference type="FunFam" id="1.10.540.10:FF:000002">
    <property type="entry name" value="Acyl-CoA dehydrogenase FadE19"/>
    <property type="match status" value="1"/>
</dbReference>
<protein>
    <submittedName>
        <fullName evidence="10">Acyl-CoA dehydrogenase family protein</fullName>
    </submittedName>
</protein>
<dbReference type="PROSITE" id="PS00073">
    <property type="entry name" value="ACYL_COA_DH_2"/>
    <property type="match status" value="1"/>
</dbReference>
<comment type="cofactor">
    <cofactor evidence="1 6">
        <name>FAD</name>
        <dbReference type="ChEBI" id="CHEBI:57692"/>
    </cofactor>
</comment>
<dbReference type="Proteomes" id="UP001321047">
    <property type="component" value="Unassembled WGS sequence"/>
</dbReference>
<comment type="caution">
    <text evidence="10">The sequence shown here is derived from an EMBL/GenBank/DDBJ whole genome shotgun (WGS) entry which is preliminary data.</text>
</comment>
<accession>A0AAP2Z9N0</accession>
<keyword evidence="5 6" id="KW-0560">Oxidoreductase</keyword>
<dbReference type="SUPFAM" id="SSF47203">
    <property type="entry name" value="Acyl-CoA dehydrogenase C-terminal domain-like"/>
    <property type="match status" value="1"/>
</dbReference>
<evidence type="ECO:0000313" key="10">
    <source>
        <dbReference type="EMBL" id="MCU4753126.1"/>
    </source>
</evidence>
<keyword evidence="11" id="KW-1185">Reference proteome</keyword>
<dbReference type="Gene3D" id="1.20.140.10">
    <property type="entry name" value="Butyryl-CoA Dehydrogenase, subunit A, domain 3"/>
    <property type="match status" value="1"/>
</dbReference>